<feature type="compositionally biased region" description="Basic and acidic residues" evidence="1">
    <location>
        <begin position="219"/>
        <end position="228"/>
    </location>
</feature>
<gene>
    <name evidence="2" type="ORF">Agabi119p4_10357</name>
</gene>
<feature type="compositionally biased region" description="Basic and acidic residues" evidence="1">
    <location>
        <begin position="287"/>
        <end position="302"/>
    </location>
</feature>
<feature type="compositionally biased region" description="Basic residues" evidence="1">
    <location>
        <begin position="275"/>
        <end position="286"/>
    </location>
</feature>
<name>A0A8H7C2D3_AGABI</name>
<proteinExistence type="predicted"/>
<dbReference type="Proteomes" id="UP000629468">
    <property type="component" value="Unassembled WGS sequence"/>
</dbReference>
<dbReference type="EMBL" id="JABXXO010000014">
    <property type="protein sequence ID" value="KAF7760948.1"/>
    <property type="molecule type" value="Genomic_DNA"/>
</dbReference>
<accession>A0A8H7C2D3</accession>
<feature type="region of interest" description="Disordered" evidence="1">
    <location>
        <begin position="1"/>
        <end position="194"/>
    </location>
</feature>
<sequence length="309" mass="33672">MVDTGRSYGYGHSKGGECQRCNPPSDHDGSASRSNTLDAQVIGGELYDTGATEKGKAKEGGKELTFNEVGEIGKGNGEGGDTISSRGRFRPKPSCTLSDDTEAFGDRLGGTDLVEMASNGPRSTVPMPVVLPSDNEIPSDYEISSDHDIPHDSEIPSGNEFPSDYELPSDYEFPSDYSDWNEVDEAGHWPMEPPDLLPRVEERVHLQLEWQAAAALKQAKAEKSDSTSKKKAQRLARWEKNAKIRKQRKKTAKERHKAKMANTEAPTDAGLSKTAAKKLRKAARAKARAEKAVAGPSKDREVVNSTNDD</sequence>
<dbReference type="AlphaFoldDB" id="A0A8H7C2D3"/>
<organism evidence="2 3">
    <name type="scientific">Agaricus bisporus var. burnettii</name>
    <dbReference type="NCBI Taxonomy" id="192524"/>
    <lineage>
        <taxon>Eukaryota</taxon>
        <taxon>Fungi</taxon>
        <taxon>Dikarya</taxon>
        <taxon>Basidiomycota</taxon>
        <taxon>Agaricomycotina</taxon>
        <taxon>Agaricomycetes</taxon>
        <taxon>Agaricomycetidae</taxon>
        <taxon>Agaricales</taxon>
        <taxon>Agaricineae</taxon>
        <taxon>Agaricaceae</taxon>
        <taxon>Agaricus</taxon>
    </lineage>
</organism>
<feature type="region of interest" description="Disordered" evidence="1">
    <location>
        <begin position="214"/>
        <end position="309"/>
    </location>
</feature>
<protein>
    <submittedName>
        <fullName evidence="2">Uncharacterized protein</fullName>
    </submittedName>
</protein>
<feature type="compositionally biased region" description="Basic and acidic residues" evidence="1">
    <location>
        <begin position="144"/>
        <end position="154"/>
    </location>
</feature>
<evidence type="ECO:0000313" key="3">
    <source>
        <dbReference type="Proteomes" id="UP000629468"/>
    </source>
</evidence>
<comment type="caution">
    <text evidence="2">The sequence shown here is derived from an EMBL/GenBank/DDBJ whole genome shotgun (WGS) entry which is preliminary data.</text>
</comment>
<reference evidence="2 3" key="1">
    <citation type="journal article" name="Sci. Rep.">
        <title>Telomere-to-telomere assembled and centromere annotated genomes of the two main subspecies of the button mushroom Agaricus bisporus reveal especially polymorphic chromosome ends.</title>
        <authorList>
            <person name="Sonnenberg A.S.M."/>
            <person name="Sedaghat-Telgerd N."/>
            <person name="Lavrijssen B."/>
            <person name="Ohm R.A."/>
            <person name="Hendrickx P.M."/>
            <person name="Scholtmeijer K."/>
            <person name="Baars J.J.P."/>
            <person name="van Peer A."/>
        </authorList>
    </citation>
    <scope>NUCLEOTIDE SEQUENCE [LARGE SCALE GENOMIC DNA]</scope>
    <source>
        <strain evidence="2 3">H119_p4</strain>
    </source>
</reference>
<evidence type="ECO:0000313" key="2">
    <source>
        <dbReference type="EMBL" id="KAF7760948.1"/>
    </source>
</evidence>
<evidence type="ECO:0000256" key="1">
    <source>
        <dbReference type="SAM" id="MobiDB-lite"/>
    </source>
</evidence>
<feature type="compositionally biased region" description="Basic and acidic residues" evidence="1">
    <location>
        <begin position="51"/>
        <end position="62"/>
    </location>
</feature>
<feature type="compositionally biased region" description="Basic residues" evidence="1">
    <location>
        <begin position="243"/>
        <end position="259"/>
    </location>
</feature>